<reference evidence="8 9" key="1">
    <citation type="submission" date="2016-07" db="EMBL/GenBank/DDBJ databases">
        <title>Pervasive Adenine N6-methylation of Active Genes in Fungi.</title>
        <authorList>
            <consortium name="DOE Joint Genome Institute"/>
            <person name="Mondo S.J."/>
            <person name="Dannebaum R.O."/>
            <person name="Kuo R.C."/>
            <person name="Labutti K."/>
            <person name="Haridas S."/>
            <person name="Kuo A."/>
            <person name="Salamov A."/>
            <person name="Ahrendt S.R."/>
            <person name="Lipzen A."/>
            <person name="Sullivan W."/>
            <person name="Andreopoulos W.B."/>
            <person name="Clum A."/>
            <person name="Lindquist E."/>
            <person name="Daum C."/>
            <person name="Ramamoorthy G.K."/>
            <person name="Gryganskyi A."/>
            <person name="Culley D."/>
            <person name="Magnuson J.K."/>
            <person name="James T.Y."/>
            <person name="O'Malley M.A."/>
            <person name="Stajich J.E."/>
            <person name="Spatafora J.W."/>
            <person name="Visel A."/>
            <person name="Grigoriev I.V."/>
        </authorList>
    </citation>
    <scope>NUCLEOTIDE SEQUENCE [LARGE SCALE GENOMIC DNA]</scope>
    <source>
        <strain evidence="8 9">JEL800</strain>
    </source>
</reference>
<gene>
    <name evidence="8" type="ORF">BCR33DRAFT_715500</name>
</gene>
<sequence>MEAETEEFTAAAVAFASSVDQLEVILAPLFTTPFDELVQQSEGMIDRASLCVLFSYLINSLTFLYLRTQGATKGHPVRKELARVKEYMDKVSEVAGANKVGPSRCKRFIKHNLSSNPEIKEKYSEKEREEQAGKFLESVLAGNNQKDTETPVKRARTEDEPKSKKKSKGADKKQESAKKSQKKQK</sequence>
<dbReference type="InterPro" id="IPR011082">
    <property type="entry name" value="Exosome-assoc_fac/DNA_repair"/>
</dbReference>
<dbReference type="GO" id="GO:0005730">
    <property type="term" value="C:nucleolus"/>
    <property type="evidence" value="ECO:0007669"/>
    <property type="project" value="TreeGrafter"/>
</dbReference>
<feature type="compositionally biased region" description="Basic and acidic residues" evidence="7">
    <location>
        <begin position="119"/>
        <end position="132"/>
    </location>
</feature>
<comment type="caution">
    <text evidence="8">The sequence shown here is derived from an EMBL/GenBank/DDBJ whole genome shotgun (WGS) entry which is preliminary data.</text>
</comment>
<dbReference type="InterPro" id="IPR007146">
    <property type="entry name" value="Sas10/Utp3/C1D"/>
</dbReference>
<proteinExistence type="inferred from homology"/>
<keyword evidence="5 6" id="KW-0539">Nucleus</keyword>
<dbReference type="OrthoDB" id="10261072at2759"/>
<dbReference type="GO" id="GO:0003723">
    <property type="term" value="F:RNA binding"/>
    <property type="evidence" value="ECO:0007669"/>
    <property type="project" value="UniProtKB-UniRule"/>
</dbReference>
<dbReference type="STRING" id="329046.A0A1Y2CH77"/>
<keyword evidence="3 6" id="KW-0698">rRNA processing</keyword>
<dbReference type="GO" id="GO:0000178">
    <property type="term" value="C:exosome (RNase complex)"/>
    <property type="evidence" value="ECO:0007669"/>
    <property type="project" value="TreeGrafter"/>
</dbReference>
<organism evidence="8 9">
    <name type="scientific">Rhizoclosmatium globosum</name>
    <dbReference type="NCBI Taxonomy" id="329046"/>
    <lineage>
        <taxon>Eukaryota</taxon>
        <taxon>Fungi</taxon>
        <taxon>Fungi incertae sedis</taxon>
        <taxon>Chytridiomycota</taxon>
        <taxon>Chytridiomycota incertae sedis</taxon>
        <taxon>Chytridiomycetes</taxon>
        <taxon>Chytridiales</taxon>
        <taxon>Chytriomycetaceae</taxon>
        <taxon>Rhizoclosmatium</taxon>
    </lineage>
</organism>
<dbReference type="GO" id="GO:0000460">
    <property type="term" value="P:maturation of 5.8S rRNA"/>
    <property type="evidence" value="ECO:0007669"/>
    <property type="project" value="TreeGrafter"/>
</dbReference>
<evidence type="ECO:0000313" key="9">
    <source>
        <dbReference type="Proteomes" id="UP000193642"/>
    </source>
</evidence>
<protein>
    <recommendedName>
        <fullName evidence="6">Exosome complex protein</fullName>
    </recommendedName>
</protein>
<dbReference type="Proteomes" id="UP000193642">
    <property type="component" value="Unassembled WGS sequence"/>
</dbReference>
<comment type="function">
    <text evidence="6">Required for exosome-dependent processing of pre-rRNA and small nucleolar RNA (snRNA) precursors. Involved in processing of 35S pre-rRNA at the A0, A1 and A2 sites.</text>
</comment>
<dbReference type="EMBL" id="MCGO01000016">
    <property type="protein sequence ID" value="ORY46403.1"/>
    <property type="molecule type" value="Genomic_DNA"/>
</dbReference>
<evidence type="ECO:0000256" key="4">
    <source>
        <dbReference type="ARBA" id="ARBA00022884"/>
    </source>
</evidence>
<accession>A0A1Y2CH77</accession>
<dbReference type="PANTHER" id="PTHR15341">
    <property type="entry name" value="SUN-COR STEROID HORMONE RECEPTOR CO-REPRESSOR"/>
    <property type="match status" value="1"/>
</dbReference>
<evidence type="ECO:0000256" key="3">
    <source>
        <dbReference type="ARBA" id="ARBA00022552"/>
    </source>
</evidence>
<keyword evidence="9" id="KW-1185">Reference proteome</keyword>
<evidence type="ECO:0000256" key="2">
    <source>
        <dbReference type="ARBA" id="ARBA00009154"/>
    </source>
</evidence>
<dbReference type="PANTHER" id="PTHR15341:SF3">
    <property type="entry name" value="NUCLEAR NUCLEIC ACID-BINDING PROTEIN C1D"/>
    <property type="match status" value="1"/>
</dbReference>
<comment type="subcellular location">
    <subcellularLocation>
        <location evidence="1 6">Nucleus</location>
    </subcellularLocation>
</comment>
<comment type="similarity">
    <text evidence="2 6">Belongs to the C1D family.</text>
</comment>
<name>A0A1Y2CH77_9FUNG</name>
<evidence type="ECO:0000256" key="7">
    <source>
        <dbReference type="SAM" id="MobiDB-lite"/>
    </source>
</evidence>
<dbReference type="AlphaFoldDB" id="A0A1Y2CH77"/>
<keyword evidence="4 6" id="KW-0694">RNA-binding</keyword>
<evidence type="ECO:0000313" key="8">
    <source>
        <dbReference type="EMBL" id="ORY46403.1"/>
    </source>
</evidence>
<evidence type="ECO:0000256" key="6">
    <source>
        <dbReference type="RuleBase" id="RU368003"/>
    </source>
</evidence>
<feature type="region of interest" description="Disordered" evidence="7">
    <location>
        <begin position="119"/>
        <end position="185"/>
    </location>
</feature>
<dbReference type="GO" id="GO:0010468">
    <property type="term" value="P:regulation of gene expression"/>
    <property type="evidence" value="ECO:0007669"/>
    <property type="project" value="TreeGrafter"/>
</dbReference>
<evidence type="ECO:0000256" key="1">
    <source>
        <dbReference type="ARBA" id="ARBA00004123"/>
    </source>
</evidence>
<evidence type="ECO:0000256" key="5">
    <source>
        <dbReference type="ARBA" id="ARBA00023242"/>
    </source>
</evidence>
<feature type="compositionally biased region" description="Basic and acidic residues" evidence="7">
    <location>
        <begin position="146"/>
        <end position="178"/>
    </location>
</feature>
<dbReference type="GO" id="GO:0003677">
    <property type="term" value="F:DNA binding"/>
    <property type="evidence" value="ECO:0007669"/>
    <property type="project" value="TreeGrafter"/>
</dbReference>
<dbReference type="Pfam" id="PF04000">
    <property type="entry name" value="Sas10_Utp3"/>
    <property type="match status" value="1"/>
</dbReference>